<dbReference type="Pfam" id="PF02620">
    <property type="entry name" value="YceD"/>
    <property type="match status" value="1"/>
</dbReference>
<sequence length="185" mass="21419">MNTTKRYCIAYKGLKNGEHTFDFEVGDDLFQLFGNTEIKGGHCDVKVRLTRSERQLQLQVAIQGHVVVVCDRCLGDCELPIDQNEELIVKFSDEIREYDGETLWLSPVEDFVDLAQFIYESIVLALPYQRVHPEGECDPDMLKRFRIVSDKEFESIEAAAEKDDSNPEWNEQLSALKEELEKRQK</sequence>
<organism evidence="1 2">
    <name type="scientific">Candidatus Alistipes avicola</name>
    <dbReference type="NCBI Taxonomy" id="2838432"/>
    <lineage>
        <taxon>Bacteria</taxon>
        <taxon>Pseudomonadati</taxon>
        <taxon>Bacteroidota</taxon>
        <taxon>Bacteroidia</taxon>
        <taxon>Bacteroidales</taxon>
        <taxon>Rikenellaceae</taxon>
        <taxon>Alistipes</taxon>
    </lineage>
</organism>
<dbReference type="InterPro" id="IPR003772">
    <property type="entry name" value="YceD"/>
</dbReference>
<comment type="caution">
    <text evidence="1">The sequence shown here is derived from an EMBL/GenBank/DDBJ whole genome shotgun (WGS) entry which is preliminary data.</text>
</comment>
<evidence type="ECO:0000313" key="1">
    <source>
        <dbReference type="EMBL" id="HJA98108.1"/>
    </source>
</evidence>
<accession>A0A9D2L338</accession>
<reference evidence="1" key="2">
    <citation type="submission" date="2021-04" db="EMBL/GenBank/DDBJ databases">
        <authorList>
            <person name="Gilroy R."/>
        </authorList>
    </citation>
    <scope>NUCLEOTIDE SEQUENCE</scope>
    <source>
        <strain evidence="1">CHK169-11906</strain>
    </source>
</reference>
<protein>
    <submittedName>
        <fullName evidence="1">DUF177 domain-containing protein</fullName>
    </submittedName>
</protein>
<dbReference type="AlphaFoldDB" id="A0A9D2L338"/>
<proteinExistence type="predicted"/>
<dbReference type="Proteomes" id="UP000824259">
    <property type="component" value="Unassembled WGS sequence"/>
</dbReference>
<dbReference type="EMBL" id="DWYR01000003">
    <property type="protein sequence ID" value="HJA98108.1"/>
    <property type="molecule type" value="Genomic_DNA"/>
</dbReference>
<gene>
    <name evidence="1" type="ORF">H9779_00695</name>
</gene>
<reference evidence="1" key="1">
    <citation type="journal article" date="2021" name="PeerJ">
        <title>Extensive microbial diversity within the chicken gut microbiome revealed by metagenomics and culture.</title>
        <authorList>
            <person name="Gilroy R."/>
            <person name="Ravi A."/>
            <person name="Getino M."/>
            <person name="Pursley I."/>
            <person name="Horton D.L."/>
            <person name="Alikhan N.F."/>
            <person name="Baker D."/>
            <person name="Gharbi K."/>
            <person name="Hall N."/>
            <person name="Watson M."/>
            <person name="Adriaenssens E.M."/>
            <person name="Foster-Nyarko E."/>
            <person name="Jarju S."/>
            <person name="Secka A."/>
            <person name="Antonio M."/>
            <person name="Oren A."/>
            <person name="Chaudhuri R.R."/>
            <person name="La Ragione R."/>
            <person name="Hildebrand F."/>
            <person name="Pallen M.J."/>
        </authorList>
    </citation>
    <scope>NUCLEOTIDE SEQUENCE</scope>
    <source>
        <strain evidence="1">CHK169-11906</strain>
    </source>
</reference>
<name>A0A9D2L338_9BACT</name>
<evidence type="ECO:0000313" key="2">
    <source>
        <dbReference type="Proteomes" id="UP000824259"/>
    </source>
</evidence>